<dbReference type="GO" id="GO:0006488">
    <property type="term" value="P:dolichol-linked oligosaccharide biosynthetic process"/>
    <property type="evidence" value="ECO:0007669"/>
    <property type="project" value="UniProtKB-UniRule"/>
</dbReference>
<dbReference type="InterPro" id="IPR039698">
    <property type="entry name" value="Dfg10/SRD5A3"/>
</dbReference>
<comment type="similarity">
    <text evidence="6 9">Belongs to the steroid 5-alpha reductase family. Polyprenal reductase subfamily.</text>
</comment>
<feature type="transmembrane region" description="Helical" evidence="9">
    <location>
        <begin position="168"/>
        <end position="187"/>
    </location>
</feature>
<feature type="domain" description="3-oxo-5-alpha-steroid 4-dehydrogenase C-terminal" evidence="10">
    <location>
        <begin position="171"/>
        <end position="286"/>
    </location>
</feature>
<evidence type="ECO:0000256" key="6">
    <source>
        <dbReference type="ARBA" id="ARBA00046320"/>
    </source>
</evidence>
<dbReference type="InterPro" id="IPR001104">
    <property type="entry name" value="3-oxo-5_a-steroid_4-DH_C"/>
</dbReference>
<keyword evidence="11" id="KW-1185">Reference proteome</keyword>
<protein>
    <recommendedName>
        <fullName evidence="7 9">Polyprenal reductase</fullName>
        <ecNumber evidence="2 9">1.3.1.94</ecNumber>
    </recommendedName>
</protein>
<evidence type="ECO:0000256" key="2">
    <source>
        <dbReference type="ARBA" id="ARBA00012522"/>
    </source>
</evidence>
<dbReference type="GO" id="GO:0003865">
    <property type="term" value="F:3-oxo-5-alpha-steroid 4-dehydrogenase activity"/>
    <property type="evidence" value="ECO:0007669"/>
    <property type="project" value="TreeGrafter"/>
</dbReference>
<feature type="transmembrane region" description="Helical" evidence="9">
    <location>
        <begin position="46"/>
        <end position="66"/>
    </location>
</feature>
<dbReference type="RefSeq" id="XP_017891409.1">
    <property type="nucleotide sequence ID" value="XM_018035920.2"/>
</dbReference>
<dbReference type="Pfam" id="PF02544">
    <property type="entry name" value="Steroid_dh"/>
    <property type="match status" value="1"/>
</dbReference>
<comment type="pathway">
    <text evidence="9">Protein modification; protein glycosylation.</text>
</comment>
<comment type="subcellular location">
    <subcellularLocation>
        <location evidence="1">Endomembrane system</location>
        <topology evidence="1">Multi-pass membrane protein</topology>
    </subcellularLocation>
    <subcellularLocation>
        <location evidence="9">Endoplasmic reticulum membrane</location>
    </subcellularLocation>
</comment>
<evidence type="ECO:0000256" key="7">
    <source>
        <dbReference type="ARBA" id="ARBA00047186"/>
    </source>
</evidence>
<accession>A0AAJ7JEF1</accession>
<dbReference type="EC" id="1.3.1.94" evidence="2 9"/>
<keyword evidence="9" id="KW-0521">NADP</keyword>
<dbReference type="GO" id="GO:0016095">
    <property type="term" value="P:polyprenol catabolic process"/>
    <property type="evidence" value="ECO:0007669"/>
    <property type="project" value="UniProtKB-UniRule"/>
</dbReference>
<keyword evidence="3 9" id="KW-0812">Transmembrane</keyword>
<name>A0AAJ7JEF1_9HYME</name>
<evidence type="ECO:0000256" key="3">
    <source>
        <dbReference type="ARBA" id="ARBA00022692"/>
    </source>
</evidence>
<keyword evidence="5 9" id="KW-0472">Membrane</keyword>
<evidence type="ECO:0000256" key="9">
    <source>
        <dbReference type="RuleBase" id="RU367081"/>
    </source>
</evidence>
<dbReference type="KEGG" id="ccal:108631761"/>
<dbReference type="PANTHER" id="PTHR14624:SF0">
    <property type="entry name" value="POLYPRENOL REDUCTASE"/>
    <property type="match status" value="1"/>
</dbReference>
<dbReference type="AlphaFoldDB" id="A0AAJ7JEF1"/>
<evidence type="ECO:0000256" key="4">
    <source>
        <dbReference type="ARBA" id="ARBA00022989"/>
    </source>
</evidence>
<dbReference type="GO" id="GO:0102389">
    <property type="term" value="F:polyprenol reductase activity"/>
    <property type="evidence" value="ECO:0007669"/>
    <property type="project" value="UniProtKB-UniRule"/>
</dbReference>
<proteinExistence type="inferred from homology"/>
<dbReference type="GO" id="GO:0160198">
    <property type="term" value="F:polyprenal reductase activity"/>
    <property type="evidence" value="ECO:0007669"/>
    <property type="project" value="UniProtKB-EC"/>
</dbReference>
<evidence type="ECO:0000256" key="8">
    <source>
        <dbReference type="ARBA" id="ARBA00049427"/>
    </source>
</evidence>
<evidence type="ECO:0000259" key="10">
    <source>
        <dbReference type="Pfam" id="PF02544"/>
    </source>
</evidence>
<keyword evidence="4 9" id="KW-1133">Transmembrane helix</keyword>
<evidence type="ECO:0000256" key="1">
    <source>
        <dbReference type="ARBA" id="ARBA00004127"/>
    </source>
</evidence>
<comment type="function">
    <text evidence="9">Plays a key role in early steps of protein N-linked glycosylation by being involved in the conversion of polyprenol into dolichol. Acts as a polyprenal reductase that mediates the reduction of polyprenal into dolichal in a NADP-dependent mechanism. Dolichols are required for the synthesis of dolichol-linked monosaccharides and the oligosaccharide precursor used for N-glycosylation.</text>
</comment>
<dbReference type="Proteomes" id="UP000694925">
    <property type="component" value="Unplaced"/>
</dbReference>
<organism evidence="11 12">
    <name type="scientific">Ceratina calcarata</name>
    <dbReference type="NCBI Taxonomy" id="156304"/>
    <lineage>
        <taxon>Eukaryota</taxon>
        <taxon>Metazoa</taxon>
        <taxon>Ecdysozoa</taxon>
        <taxon>Arthropoda</taxon>
        <taxon>Hexapoda</taxon>
        <taxon>Insecta</taxon>
        <taxon>Pterygota</taxon>
        <taxon>Neoptera</taxon>
        <taxon>Endopterygota</taxon>
        <taxon>Hymenoptera</taxon>
        <taxon>Apocrita</taxon>
        <taxon>Aculeata</taxon>
        <taxon>Apoidea</taxon>
        <taxon>Anthophila</taxon>
        <taxon>Apidae</taxon>
        <taxon>Ceratina</taxon>
        <taxon>Zadontomerus</taxon>
    </lineage>
</organism>
<sequence>CDIINLSLYYLEPYLPTLISKTYRYGKFSSNIYQPIVAKVELPKRWFQHFYIFAAPGSSFVLYLVIHEYLWKGNVHECFIWILDMCLGSSRQPLVSSESTFVASVLMTLQCWKRFYETQYINIFSDRKMNISHYLVGYVHYVGALMCIVGESEGFVRGSEGNFSWKRITYFHFICAFIFISSSYAQLRANIILRNLRKNKDGEIDHKIYKIPHGGLFEYVSGALQITEIMMYMTLSMILWQSSSYHYVTLWVLANQISTAVLTHQWYIETFKNYPKSRKILIPFIF</sequence>
<keyword evidence="9" id="KW-0256">Endoplasmic reticulum</keyword>
<evidence type="ECO:0000256" key="5">
    <source>
        <dbReference type="ARBA" id="ARBA00023136"/>
    </source>
</evidence>
<dbReference type="GO" id="GO:0005789">
    <property type="term" value="C:endoplasmic reticulum membrane"/>
    <property type="evidence" value="ECO:0007669"/>
    <property type="project" value="UniProtKB-SubCell"/>
</dbReference>
<comment type="caution">
    <text evidence="9">Lacks conserved residue(s) required for the propagation of feature annotation.</text>
</comment>
<feature type="non-terminal residue" evidence="12">
    <location>
        <position position="1"/>
    </location>
</feature>
<evidence type="ECO:0000313" key="11">
    <source>
        <dbReference type="Proteomes" id="UP000694925"/>
    </source>
</evidence>
<comment type="catalytic activity">
    <reaction evidence="8 9">
        <text>a di-trans,poly-cis-dolichal + NADP(+) = a di-trans,poly-cis-polyprenal + NADPH + H(+)</text>
        <dbReference type="Rhea" id="RHEA:80727"/>
        <dbReference type="Rhea" id="RHEA-COMP:19536"/>
        <dbReference type="Rhea" id="RHEA-COMP:19537"/>
        <dbReference type="ChEBI" id="CHEBI:15378"/>
        <dbReference type="ChEBI" id="CHEBI:57783"/>
        <dbReference type="ChEBI" id="CHEBI:58349"/>
        <dbReference type="ChEBI" id="CHEBI:231623"/>
        <dbReference type="ChEBI" id="CHEBI:231637"/>
        <dbReference type="EC" id="1.3.1.94"/>
    </reaction>
    <physiologicalReaction direction="right-to-left" evidence="8 9">
        <dbReference type="Rhea" id="RHEA:80729"/>
    </physiologicalReaction>
</comment>
<dbReference type="GeneID" id="108631761"/>
<reference evidence="12" key="1">
    <citation type="submission" date="2025-08" db="UniProtKB">
        <authorList>
            <consortium name="RefSeq"/>
        </authorList>
    </citation>
    <scope>IDENTIFICATION</scope>
    <source>
        <tissue evidence="12">Whole body</tissue>
    </source>
</reference>
<feature type="transmembrane region" description="Helical" evidence="9">
    <location>
        <begin position="135"/>
        <end position="156"/>
    </location>
</feature>
<dbReference type="PROSITE" id="PS50244">
    <property type="entry name" value="S5A_REDUCTASE"/>
    <property type="match status" value="1"/>
</dbReference>
<evidence type="ECO:0000313" key="12">
    <source>
        <dbReference type="RefSeq" id="XP_017891409.1"/>
    </source>
</evidence>
<dbReference type="PANTHER" id="PTHR14624">
    <property type="entry name" value="DFG10 PROTEIN"/>
    <property type="match status" value="1"/>
</dbReference>
<keyword evidence="9" id="KW-0560">Oxidoreductase</keyword>
<gene>
    <name evidence="12" type="primary">LOC108631761</name>
</gene>